<evidence type="ECO:0000313" key="2">
    <source>
        <dbReference type="Proteomes" id="UP001321481"/>
    </source>
</evidence>
<keyword evidence="2" id="KW-1185">Reference proteome</keyword>
<dbReference type="EMBL" id="JASJND010000001">
    <property type="protein sequence ID" value="MDJ1113225.1"/>
    <property type="molecule type" value="Genomic_DNA"/>
</dbReference>
<dbReference type="RefSeq" id="WP_283714516.1">
    <property type="nucleotide sequence ID" value="NZ_JASJND010000001.1"/>
</dbReference>
<reference evidence="1 2" key="1">
    <citation type="submission" date="2023-05" db="EMBL/GenBank/DDBJ databases">
        <title>Microbacterium dauci sp.nov., Isolated from Carrot Rhizosphere Soil.</title>
        <authorList>
            <person name="Xiao Z."/>
            <person name="Zheng J."/>
        </authorList>
    </citation>
    <scope>NUCLEOTIDE SEQUENCE [LARGE SCALE GENOMIC DNA]</scope>
    <source>
        <strain evidence="1 2">LX3-4</strain>
    </source>
</reference>
<evidence type="ECO:0000313" key="1">
    <source>
        <dbReference type="EMBL" id="MDJ1113225.1"/>
    </source>
</evidence>
<protein>
    <recommendedName>
        <fullName evidence="3">Transposase</fullName>
    </recommendedName>
</protein>
<gene>
    <name evidence="1" type="ORF">QNI14_02025</name>
</gene>
<sequence length="143" mass="15562">MRDRRDIRARREGGAGIRAIARETGASRNAVRRALDPDAALKYSRPSMADEYRDAVVEVLHDYPRITVTQVGELVEWPGSRRALSDLVGDLRPAALERELEDLNCPALGAIAVGSITFGPMTIGRMNVGSIHAGPEEAQLRSA</sequence>
<organism evidence="1 2">
    <name type="scientific">Microbacterium dauci</name>
    <dbReference type="NCBI Taxonomy" id="3048008"/>
    <lineage>
        <taxon>Bacteria</taxon>
        <taxon>Bacillati</taxon>
        <taxon>Actinomycetota</taxon>
        <taxon>Actinomycetes</taxon>
        <taxon>Micrococcales</taxon>
        <taxon>Microbacteriaceae</taxon>
        <taxon>Microbacterium</taxon>
    </lineage>
</organism>
<comment type="caution">
    <text evidence="1">The sequence shown here is derived from an EMBL/GenBank/DDBJ whole genome shotgun (WGS) entry which is preliminary data.</text>
</comment>
<evidence type="ECO:0008006" key="3">
    <source>
        <dbReference type="Google" id="ProtNLM"/>
    </source>
</evidence>
<proteinExistence type="predicted"/>
<name>A0ABT6ZAP6_9MICO</name>
<accession>A0ABT6ZAP6</accession>
<dbReference type="Proteomes" id="UP001321481">
    <property type="component" value="Unassembled WGS sequence"/>
</dbReference>